<dbReference type="PANTHER" id="PTHR43471">
    <property type="entry name" value="ABC TRANSPORTER PERMEASE"/>
    <property type="match status" value="1"/>
</dbReference>
<dbReference type="EMBL" id="PGXC01000003">
    <property type="protein sequence ID" value="PKK91226.1"/>
    <property type="molecule type" value="Genomic_DNA"/>
</dbReference>
<keyword evidence="1" id="KW-0472">Membrane</keyword>
<evidence type="ECO:0008006" key="4">
    <source>
        <dbReference type="Google" id="ProtNLM"/>
    </source>
</evidence>
<proteinExistence type="predicted"/>
<comment type="caution">
    <text evidence="2">The sequence shown here is derived from an EMBL/GenBank/DDBJ whole genome shotgun (WGS) entry which is preliminary data.</text>
</comment>
<dbReference type="GO" id="GO:0005886">
    <property type="term" value="C:plasma membrane"/>
    <property type="evidence" value="ECO:0007669"/>
    <property type="project" value="UniProtKB-SubCell"/>
</dbReference>
<dbReference type="AlphaFoldDB" id="A0A2N1PSB7"/>
<evidence type="ECO:0000313" key="3">
    <source>
        <dbReference type="Proteomes" id="UP000233256"/>
    </source>
</evidence>
<feature type="transmembrane region" description="Helical" evidence="1">
    <location>
        <begin position="96"/>
        <end position="125"/>
    </location>
</feature>
<feature type="transmembrane region" description="Helical" evidence="1">
    <location>
        <begin position="20"/>
        <end position="41"/>
    </location>
</feature>
<reference evidence="2 3" key="1">
    <citation type="journal article" date="2017" name="ISME J.">
        <title>Potential for microbial H2 and metal transformations associated with novel bacteria and archaea in deep terrestrial subsurface sediments.</title>
        <authorList>
            <person name="Hernsdorf A.W."/>
            <person name="Amano Y."/>
            <person name="Miyakawa K."/>
            <person name="Ise K."/>
            <person name="Suzuki Y."/>
            <person name="Anantharaman K."/>
            <person name="Probst A."/>
            <person name="Burstein D."/>
            <person name="Thomas B.C."/>
            <person name="Banfield J.F."/>
        </authorList>
    </citation>
    <scope>NUCLEOTIDE SEQUENCE [LARGE SCALE GENOMIC DNA]</scope>
    <source>
        <strain evidence="2">HGW-Wallbacteria-1</strain>
    </source>
</reference>
<evidence type="ECO:0000313" key="2">
    <source>
        <dbReference type="EMBL" id="PKK91226.1"/>
    </source>
</evidence>
<name>A0A2N1PSB7_9BACT</name>
<dbReference type="GO" id="GO:0140359">
    <property type="term" value="F:ABC-type transporter activity"/>
    <property type="evidence" value="ECO:0007669"/>
    <property type="project" value="InterPro"/>
</dbReference>
<gene>
    <name evidence="2" type="ORF">CVV64_05505</name>
</gene>
<keyword evidence="1" id="KW-1133">Transmembrane helix</keyword>
<protein>
    <recommendedName>
        <fullName evidence="4">ABC transporter permease</fullName>
    </recommendedName>
</protein>
<dbReference type="Proteomes" id="UP000233256">
    <property type="component" value="Unassembled WGS sequence"/>
</dbReference>
<evidence type="ECO:0000256" key="1">
    <source>
        <dbReference type="SAM" id="Phobius"/>
    </source>
</evidence>
<dbReference type="PANTHER" id="PTHR43471:SF10">
    <property type="entry name" value="SLL1107 PROTEIN"/>
    <property type="match status" value="1"/>
</dbReference>
<dbReference type="Pfam" id="PF12679">
    <property type="entry name" value="ABC2_membrane_2"/>
    <property type="match status" value="1"/>
</dbReference>
<accession>A0A2N1PSB7</accession>
<organism evidence="2 3">
    <name type="scientific">Candidatus Wallbacteria bacterium HGW-Wallbacteria-1</name>
    <dbReference type="NCBI Taxonomy" id="2013854"/>
    <lineage>
        <taxon>Bacteria</taxon>
        <taxon>Candidatus Walliibacteriota</taxon>
    </lineage>
</organism>
<feature type="transmembrane region" description="Helical" evidence="1">
    <location>
        <begin position="53"/>
        <end position="75"/>
    </location>
</feature>
<keyword evidence="1" id="KW-0812">Transmembrane</keyword>
<sequence length="254" mass="28289">MNKTLLVARGTFKDLLRKKIMHLIFLAALLTLAATNIITFFDESIQVRLLKDLAFSVLTFFGVILGMVICVDILPNELQSRSIYHLLSRPLKRWQYVCGKFLGSLSLVSINIILVGICFCVTLYFRKGIIPSNTIPGIWFILLKSCVMGGITLALSFVMSKASAISMSVLIYIGGDYRSLIEYYLSKAPNHIVDAISKPFMLIVPRLDLMTTGDAMIHGIELPGKYTFLVTLYAIGYLVTLAGISSMIFSRKDL</sequence>
<feature type="transmembrane region" description="Helical" evidence="1">
    <location>
        <begin position="137"/>
        <end position="158"/>
    </location>
</feature>
<feature type="transmembrane region" description="Helical" evidence="1">
    <location>
        <begin position="226"/>
        <end position="249"/>
    </location>
</feature>